<dbReference type="InterPro" id="IPR015856">
    <property type="entry name" value="ABC_transpr_CbiO/EcfA_su"/>
</dbReference>
<gene>
    <name evidence="12" type="ORF">GUY60_35170</name>
</gene>
<keyword evidence="13" id="KW-1185">Reference proteome</keyword>
<feature type="domain" description="ABC transporter" evidence="11">
    <location>
        <begin position="2"/>
        <end position="243"/>
    </location>
</feature>
<comment type="subcellular location">
    <subcellularLocation>
        <location evidence="1">Cell membrane</location>
        <topology evidence="1">Peripheral membrane protein</topology>
    </subcellularLocation>
</comment>
<dbReference type="PROSITE" id="PS50893">
    <property type="entry name" value="ABC_TRANSPORTER_2"/>
    <property type="match status" value="1"/>
</dbReference>
<dbReference type="InterPro" id="IPR050095">
    <property type="entry name" value="ECF_ABC_transporter_ATP-bd"/>
</dbReference>
<dbReference type="EMBL" id="JAAAHS010000527">
    <property type="protein sequence ID" value="NBE56581.1"/>
    <property type="molecule type" value="Genomic_DNA"/>
</dbReference>
<dbReference type="PROSITE" id="PS00211">
    <property type="entry name" value="ABC_TRANSPORTER_1"/>
    <property type="match status" value="1"/>
</dbReference>
<dbReference type="InterPro" id="IPR003593">
    <property type="entry name" value="AAA+_ATPase"/>
</dbReference>
<keyword evidence="3" id="KW-0813">Transport</keyword>
<feature type="non-terminal residue" evidence="12">
    <location>
        <position position="280"/>
    </location>
</feature>
<organism evidence="12 13">
    <name type="scientific">Streptomyces boluensis</name>
    <dbReference type="NCBI Taxonomy" id="1775135"/>
    <lineage>
        <taxon>Bacteria</taxon>
        <taxon>Bacillati</taxon>
        <taxon>Actinomycetota</taxon>
        <taxon>Actinomycetes</taxon>
        <taxon>Kitasatosporales</taxon>
        <taxon>Streptomycetaceae</taxon>
        <taxon>Streptomyces</taxon>
    </lineage>
</organism>
<sequence>MIRFEDVSVRYDDSAAPTIAGVDLTVPEGELVLLAGPSGVGKSTLLGTVSGLVPHFTGGTLRGRVTVAGRDTRTHKPRELADVVGTVGQDPLSHFVTDTVEDELAYGMESLGLAPDVMRRRVEETLDLLGLADLRDRPITTLSGGQQQRVAIGSVLTPHPEVLVLDEPTSALDPAAAEEVLAVLQRLVHDLGTTVLLAEHRLERVVQYADQVILLPTAGTAPLVGTPADIMAISPVYPPVVGLGRLAGWEPLPLTVRDARRGATDLRGRLAVLDSAPAPA</sequence>
<evidence type="ECO:0000256" key="3">
    <source>
        <dbReference type="ARBA" id="ARBA00022448"/>
    </source>
</evidence>
<dbReference type="SMART" id="SM00382">
    <property type="entry name" value="AAA"/>
    <property type="match status" value="1"/>
</dbReference>
<name>A0A964UXW9_9ACTN</name>
<dbReference type="SUPFAM" id="SSF52540">
    <property type="entry name" value="P-loop containing nucleoside triphosphate hydrolases"/>
    <property type="match status" value="1"/>
</dbReference>
<dbReference type="Proteomes" id="UP000598297">
    <property type="component" value="Unassembled WGS sequence"/>
</dbReference>
<dbReference type="GO" id="GO:0043190">
    <property type="term" value="C:ATP-binding cassette (ABC) transporter complex"/>
    <property type="evidence" value="ECO:0007669"/>
    <property type="project" value="TreeGrafter"/>
</dbReference>
<evidence type="ECO:0000256" key="10">
    <source>
        <dbReference type="ARBA" id="ARBA00025157"/>
    </source>
</evidence>
<dbReference type="Gene3D" id="3.40.50.300">
    <property type="entry name" value="P-loop containing nucleotide triphosphate hydrolases"/>
    <property type="match status" value="1"/>
</dbReference>
<evidence type="ECO:0000256" key="8">
    <source>
        <dbReference type="ARBA" id="ARBA00022967"/>
    </source>
</evidence>
<dbReference type="RefSeq" id="WP_161705401.1">
    <property type="nucleotide sequence ID" value="NZ_JAAAHS010000527.1"/>
</dbReference>
<evidence type="ECO:0000313" key="13">
    <source>
        <dbReference type="Proteomes" id="UP000598297"/>
    </source>
</evidence>
<dbReference type="FunFam" id="3.40.50.300:FF:000760">
    <property type="entry name" value="Cobalt ABC transporter ATP-binding protein"/>
    <property type="match status" value="1"/>
</dbReference>
<dbReference type="GO" id="GO:0005524">
    <property type="term" value="F:ATP binding"/>
    <property type="evidence" value="ECO:0007669"/>
    <property type="project" value="UniProtKB-KW"/>
</dbReference>
<accession>A0A964UXW9</accession>
<evidence type="ECO:0000256" key="4">
    <source>
        <dbReference type="ARBA" id="ARBA00022475"/>
    </source>
</evidence>
<evidence type="ECO:0000256" key="2">
    <source>
        <dbReference type="ARBA" id="ARBA00005417"/>
    </source>
</evidence>
<proteinExistence type="inferred from homology"/>
<reference evidence="12" key="1">
    <citation type="submission" date="2020-01" db="EMBL/GenBank/DDBJ databases">
        <title>Whole-genome analyses of novel actinobacteria.</title>
        <authorList>
            <person name="Sahin N."/>
        </authorList>
    </citation>
    <scope>NUCLEOTIDE SEQUENCE</scope>
    <source>
        <strain evidence="12">YC537</strain>
    </source>
</reference>
<evidence type="ECO:0000259" key="11">
    <source>
        <dbReference type="PROSITE" id="PS50893"/>
    </source>
</evidence>
<comment type="function">
    <text evidence="10">Probably part of an ABC transporter complex. Responsible for energy coupling to the transport system.</text>
</comment>
<keyword evidence="9" id="KW-0472">Membrane</keyword>
<dbReference type="AlphaFoldDB" id="A0A964UXW9"/>
<keyword evidence="5" id="KW-0677">Repeat</keyword>
<dbReference type="InterPro" id="IPR003439">
    <property type="entry name" value="ABC_transporter-like_ATP-bd"/>
</dbReference>
<evidence type="ECO:0000256" key="9">
    <source>
        <dbReference type="ARBA" id="ARBA00023136"/>
    </source>
</evidence>
<evidence type="ECO:0000256" key="7">
    <source>
        <dbReference type="ARBA" id="ARBA00022840"/>
    </source>
</evidence>
<comment type="similarity">
    <text evidence="2">Belongs to the ABC transporter superfamily.</text>
</comment>
<evidence type="ECO:0000256" key="6">
    <source>
        <dbReference type="ARBA" id="ARBA00022741"/>
    </source>
</evidence>
<dbReference type="InterPro" id="IPR027417">
    <property type="entry name" value="P-loop_NTPase"/>
</dbReference>
<keyword evidence="7 12" id="KW-0067">ATP-binding</keyword>
<dbReference type="OrthoDB" id="501320at2"/>
<keyword evidence="4" id="KW-1003">Cell membrane</keyword>
<evidence type="ECO:0000256" key="5">
    <source>
        <dbReference type="ARBA" id="ARBA00022737"/>
    </source>
</evidence>
<keyword evidence="6" id="KW-0547">Nucleotide-binding</keyword>
<dbReference type="GO" id="GO:0016887">
    <property type="term" value="F:ATP hydrolysis activity"/>
    <property type="evidence" value="ECO:0007669"/>
    <property type="project" value="InterPro"/>
</dbReference>
<comment type="caution">
    <text evidence="12">The sequence shown here is derived from an EMBL/GenBank/DDBJ whole genome shotgun (WGS) entry which is preliminary data.</text>
</comment>
<dbReference type="InterPro" id="IPR017871">
    <property type="entry name" value="ABC_transporter-like_CS"/>
</dbReference>
<evidence type="ECO:0000313" key="12">
    <source>
        <dbReference type="EMBL" id="NBE56581.1"/>
    </source>
</evidence>
<keyword evidence="8" id="KW-1278">Translocase</keyword>
<protein>
    <submittedName>
        <fullName evidence="12">ATP-binding cassette domain-containing protein</fullName>
    </submittedName>
</protein>
<dbReference type="Pfam" id="PF00005">
    <property type="entry name" value="ABC_tran"/>
    <property type="match status" value="1"/>
</dbReference>
<dbReference type="GO" id="GO:0042626">
    <property type="term" value="F:ATPase-coupled transmembrane transporter activity"/>
    <property type="evidence" value="ECO:0007669"/>
    <property type="project" value="TreeGrafter"/>
</dbReference>
<dbReference type="PANTHER" id="PTHR43553">
    <property type="entry name" value="HEAVY METAL TRANSPORTER"/>
    <property type="match status" value="1"/>
</dbReference>
<evidence type="ECO:0000256" key="1">
    <source>
        <dbReference type="ARBA" id="ARBA00004202"/>
    </source>
</evidence>
<dbReference type="CDD" id="cd03225">
    <property type="entry name" value="ABC_cobalt_CbiO_domain1"/>
    <property type="match status" value="1"/>
</dbReference>